<dbReference type="Gene3D" id="3.10.180.10">
    <property type="entry name" value="2,3-Dihydroxybiphenyl 1,2-Dioxygenase, domain 1"/>
    <property type="match status" value="2"/>
</dbReference>
<protein>
    <submittedName>
        <fullName evidence="2">Predicted ring-cleavage extradiol dioxygenase</fullName>
    </submittedName>
</protein>
<proteinExistence type="predicted"/>
<dbReference type="Pfam" id="PF00903">
    <property type="entry name" value="Glyoxalase"/>
    <property type="match status" value="2"/>
</dbReference>
<dbReference type="SUPFAM" id="SSF54593">
    <property type="entry name" value="Glyoxalase/Bleomycin resistance protein/Dihydroxybiphenyl dioxygenase"/>
    <property type="match status" value="2"/>
</dbReference>
<sequence length="309" mass="34829">MSASFVPQPVAIAPHRIHPETRPGMVHLKVASLERQVRFYQQVLRLRLHWREGTRAGLGAGGADLVRLSEIPHGRRYRGVSGLYHFAILFPDRRELARAIARLMELRWPNAPTDHIMSKTTYLDDPEGNTIELYCESAEDGFFGVEGEEFVARRADGSLSDGREPLDLRALFAYLPETEPLDLPIPSEARIGHFHLYVASLEETLHFYHGLLGFDHMGLMRSFRMGMVSAGGYHHHIGFNTWQGEGVPPPPPDALGLKYFSFVLPSADEMARLTAHLQHVGVPFQQRDGELVLHDPSRNELVFTLGEVR</sequence>
<dbReference type="PANTHER" id="PTHR43279:SF1">
    <property type="entry name" value="CATECHOL-2,3-DIOXYGENASE"/>
    <property type="match status" value="1"/>
</dbReference>
<dbReference type="AlphaFoldDB" id="A0A7U9KMK8"/>
<organism evidence="2 3">
    <name type="scientific">Anaerolinea thermolimosa</name>
    <dbReference type="NCBI Taxonomy" id="229919"/>
    <lineage>
        <taxon>Bacteria</taxon>
        <taxon>Bacillati</taxon>
        <taxon>Chloroflexota</taxon>
        <taxon>Anaerolineae</taxon>
        <taxon>Anaerolineales</taxon>
        <taxon>Anaerolineaceae</taxon>
        <taxon>Anaerolinea</taxon>
    </lineage>
</organism>
<feature type="domain" description="VOC" evidence="1">
    <location>
        <begin position="22"/>
        <end position="136"/>
    </location>
</feature>
<keyword evidence="2" id="KW-0223">Dioxygenase</keyword>
<dbReference type="CDD" id="cd16359">
    <property type="entry name" value="VOC_BsCatE_like_C"/>
    <property type="match status" value="1"/>
</dbReference>
<evidence type="ECO:0000313" key="3">
    <source>
        <dbReference type="Proteomes" id="UP000253922"/>
    </source>
</evidence>
<evidence type="ECO:0000259" key="1">
    <source>
        <dbReference type="PROSITE" id="PS51819"/>
    </source>
</evidence>
<dbReference type="InterPro" id="IPR037523">
    <property type="entry name" value="VOC_core"/>
</dbReference>
<dbReference type="RefSeq" id="WP_062196370.1">
    <property type="nucleotide sequence ID" value="NZ_DF967967.1"/>
</dbReference>
<dbReference type="InterPro" id="IPR029068">
    <property type="entry name" value="Glyas_Bleomycin-R_OHBP_Dase"/>
</dbReference>
<keyword evidence="3" id="KW-1185">Reference proteome</keyword>
<dbReference type="Proteomes" id="UP000253922">
    <property type="component" value="Unassembled WGS sequence"/>
</dbReference>
<keyword evidence="2" id="KW-0560">Oxidoreductase</keyword>
<dbReference type="PANTHER" id="PTHR43279">
    <property type="entry name" value="CATECHOL-2,3-DIOXYGENASE"/>
    <property type="match status" value="1"/>
</dbReference>
<evidence type="ECO:0000313" key="2">
    <source>
        <dbReference type="EMBL" id="GAP08632.1"/>
    </source>
</evidence>
<dbReference type="GO" id="GO:0051213">
    <property type="term" value="F:dioxygenase activity"/>
    <property type="evidence" value="ECO:0007669"/>
    <property type="project" value="UniProtKB-KW"/>
</dbReference>
<dbReference type="InterPro" id="IPR004360">
    <property type="entry name" value="Glyas_Fos-R_dOase_dom"/>
</dbReference>
<dbReference type="PROSITE" id="PS51819">
    <property type="entry name" value="VOC"/>
    <property type="match status" value="2"/>
</dbReference>
<accession>A0A7U9KMK8</accession>
<dbReference type="EMBL" id="DF967967">
    <property type="protein sequence ID" value="GAP08632.1"/>
    <property type="molecule type" value="Genomic_DNA"/>
</dbReference>
<gene>
    <name evidence="2" type="ORF">ATHL_03537</name>
</gene>
<reference evidence="3" key="1">
    <citation type="submission" date="2015-07" db="EMBL/GenBank/DDBJ databases">
        <title>Draft Genome Sequences of Anaerolinea thermolimosa IMO-1, Bellilinea caldifistulae GOMI-1, Leptolinea tardivitalis YMTK-2, Levilinea saccharolytica KIBI-1,Longilinea arvoryzae KOME-1, Previously Described as Members of the Anaerolineaceae (Chloroflexi).</title>
        <authorList>
            <person name="Sekiguchi Y."/>
            <person name="Ohashi A."/>
            <person name="Matsuura N."/>
            <person name="Tourlousse M.D."/>
        </authorList>
    </citation>
    <scope>NUCLEOTIDE SEQUENCE [LARGE SCALE GENOMIC DNA]</scope>
    <source>
        <strain evidence="3">IMO-1</strain>
    </source>
</reference>
<feature type="domain" description="VOC" evidence="1">
    <location>
        <begin position="190"/>
        <end position="309"/>
    </location>
</feature>
<name>A0A7U9KMK8_9CHLR</name>